<comment type="cofactor">
    <cofactor evidence="8">
        <name>Zn(2+)</name>
        <dbReference type="ChEBI" id="CHEBI:29105"/>
    </cofactor>
    <text evidence="8">Binds 1 zinc ion per subunit.</text>
</comment>
<dbReference type="NCBIfam" id="TIGR02967">
    <property type="entry name" value="guan_deamin"/>
    <property type="match status" value="1"/>
</dbReference>
<keyword evidence="5 8" id="KW-0378">Hydrolase</keyword>
<dbReference type="InterPro" id="IPR051607">
    <property type="entry name" value="Metallo-dep_hydrolases"/>
</dbReference>
<dbReference type="EMBL" id="FNLF01000002">
    <property type="protein sequence ID" value="SDQ90503.1"/>
    <property type="molecule type" value="Genomic_DNA"/>
</dbReference>
<comment type="similarity">
    <text evidence="2 8">Belongs to the metallo-dependent hydrolases superfamily. ATZ/TRZ family.</text>
</comment>
<feature type="domain" description="Amidohydrolase-related" evidence="9">
    <location>
        <begin position="61"/>
        <end position="423"/>
    </location>
</feature>
<evidence type="ECO:0000256" key="2">
    <source>
        <dbReference type="ARBA" id="ARBA00006745"/>
    </source>
</evidence>
<comment type="catalytic activity">
    <reaction evidence="8">
        <text>guanine + H2O + H(+) = xanthine + NH4(+)</text>
        <dbReference type="Rhea" id="RHEA:14665"/>
        <dbReference type="ChEBI" id="CHEBI:15377"/>
        <dbReference type="ChEBI" id="CHEBI:15378"/>
        <dbReference type="ChEBI" id="CHEBI:16235"/>
        <dbReference type="ChEBI" id="CHEBI:17712"/>
        <dbReference type="ChEBI" id="CHEBI:28938"/>
        <dbReference type="EC" id="3.5.4.3"/>
    </reaction>
</comment>
<gene>
    <name evidence="10" type="ORF">SAMN04489765_2294</name>
</gene>
<dbReference type="SUPFAM" id="SSF51556">
    <property type="entry name" value="Metallo-dependent hydrolases"/>
    <property type="match status" value="1"/>
</dbReference>
<dbReference type="InterPro" id="IPR006680">
    <property type="entry name" value="Amidohydro-rel"/>
</dbReference>
<dbReference type="RefSeq" id="WP_068565407.1">
    <property type="nucleotide sequence ID" value="NZ_FNLF01000002.1"/>
</dbReference>
<dbReference type="Gene3D" id="3.20.20.140">
    <property type="entry name" value="Metal-dependent hydrolases"/>
    <property type="match status" value="1"/>
</dbReference>
<dbReference type="PANTHER" id="PTHR11271">
    <property type="entry name" value="GUANINE DEAMINASE"/>
    <property type="match status" value="1"/>
</dbReference>
<evidence type="ECO:0000256" key="4">
    <source>
        <dbReference type="ARBA" id="ARBA00022723"/>
    </source>
</evidence>
<evidence type="ECO:0000256" key="3">
    <source>
        <dbReference type="ARBA" id="ARBA00012781"/>
    </source>
</evidence>
<evidence type="ECO:0000256" key="8">
    <source>
        <dbReference type="RuleBase" id="RU366009"/>
    </source>
</evidence>
<evidence type="ECO:0000259" key="9">
    <source>
        <dbReference type="Pfam" id="PF01979"/>
    </source>
</evidence>
<comment type="pathway">
    <text evidence="1 8">Purine metabolism; guanine degradation; xanthine from guanine: step 1/1.</text>
</comment>
<keyword evidence="6 8" id="KW-0862">Zinc</keyword>
<evidence type="ECO:0000313" key="11">
    <source>
        <dbReference type="Proteomes" id="UP000183053"/>
    </source>
</evidence>
<evidence type="ECO:0000256" key="7">
    <source>
        <dbReference type="NCBIfam" id="TIGR02967"/>
    </source>
</evidence>
<comment type="function">
    <text evidence="8">Catalyzes the hydrolytic deamination of guanine, producing xanthine and ammonia.</text>
</comment>
<dbReference type="NCBIfam" id="NF006679">
    <property type="entry name" value="PRK09228.1"/>
    <property type="match status" value="1"/>
</dbReference>
<accession>A0A1H1EP37</accession>
<name>A0A1H1EP37_9ACTN</name>
<dbReference type="GO" id="GO:0008892">
    <property type="term" value="F:guanine deaminase activity"/>
    <property type="evidence" value="ECO:0007669"/>
    <property type="project" value="UniProtKB-UniRule"/>
</dbReference>
<organism evidence="10 11">
    <name type="scientific">Tsukamurella pulmonis</name>
    <dbReference type="NCBI Taxonomy" id="47312"/>
    <lineage>
        <taxon>Bacteria</taxon>
        <taxon>Bacillati</taxon>
        <taxon>Actinomycetota</taxon>
        <taxon>Actinomycetes</taxon>
        <taxon>Mycobacteriales</taxon>
        <taxon>Tsukamurellaceae</taxon>
        <taxon>Tsukamurella</taxon>
    </lineage>
</organism>
<dbReference type="Proteomes" id="UP000183053">
    <property type="component" value="Unassembled WGS sequence"/>
</dbReference>
<keyword evidence="11" id="KW-1185">Reference proteome</keyword>
<dbReference type="InterPro" id="IPR011059">
    <property type="entry name" value="Metal-dep_hydrolase_composite"/>
</dbReference>
<dbReference type="UniPathway" id="UPA00603">
    <property type="reaction ID" value="UER00660"/>
</dbReference>
<dbReference type="EC" id="3.5.4.3" evidence="3 7"/>
<dbReference type="GO" id="GO:0005829">
    <property type="term" value="C:cytosol"/>
    <property type="evidence" value="ECO:0007669"/>
    <property type="project" value="TreeGrafter"/>
</dbReference>
<dbReference type="PANTHER" id="PTHR11271:SF6">
    <property type="entry name" value="GUANINE DEAMINASE"/>
    <property type="match status" value="1"/>
</dbReference>
<proteinExistence type="inferred from homology"/>
<keyword evidence="4 8" id="KW-0479">Metal-binding</keyword>
<dbReference type="GO" id="GO:0006147">
    <property type="term" value="P:guanine catabolic process"/>
    <property type="evidence" value="ECO:0007669"/>
    <property type="project" value="UniProtKB-UniRule"/>
</dbReference>
<dbReference type="Gene3D" id="2.30.40.10">
    <property type="entry name" value="Urease, subunit C, domain 1"/>
    <property type="match status" value="1"/>
</dbReference>
<dbReference type="GO" id="GO:0008270">
    <property type="term" value="F:zinc ion binding"/>
    <property type="evidence" value="ECO:0007669"/>
    <property type="project" value="UniProtKB-UniRule"/>
</dbReference>
<evidence type="ECO:0000256" key="1">
    <source>
        <dbReference type="ARBA" id="ARBA00004984"/>
    </source>
</evidence>
<reference evidence="11" key="1">
    <citation type="submission" date="2016-10" db="EMBL/GenBank/DDBJ databases">
        <authorList>
            <person name="Varghese N."/>
            <person name="Submissions S."/>
        </authorList>
    </citation>
    <scope>NUCLEOTIDE SEQUENCE [LARGE SCALE GENOMIC DNA]</scope>
    <source>
        <strain evidence="11">DSM 44142</strain>
    </source>
</reference>
<dbReference type="InterPro" id="IPR032466">
    <property type="entry name" value="Metal_Hydrolase"/>
</dbReference>
<dbReference type="STRING" id="47312.SAMN04489765_2294"/>
<sequence>MTIYRARVLDTPDDPFTGGALRAADDAGLAVEDGVIVDRGDFRAVADRRPGATVVDLRDGVLLPGMVDTHVHYPQIRAIGGLGMPLLDWLDQCALPEECRLADVEYARTVAREFFTGLTAAGTTTALVFGSHFADAVDALFTEADRVGVRVTAGLVTSDRHLPEALLSTPERSYDEGRKLAERWHGHRRLRYAVTPRFSYSTSPDMLESGAALAADVPGLWFTSHINENPAEIAAVIDQFPGSADYLDTYHRHGLIHERSVLAHNAHPTDAELRLMASSGASVAHCPTSNSALASGSFPLRRHLEHGVTVALGTDVGAGSGFSLFKEGLQAYYMQQLLHTDGVPLTAAHLLHLATRAGATALGLDEVGDLSIGKQFDAVLVRPTHGHPLDVGLRHADNAENALAKIFSLATPADVARVWIGGDEIAA</sequence>
<evidence type="ECO:0000256" key="5">
    <source>
        <dbReference type="ARBA" id="ARBA00022801"/>
    </source>
</evidence>
<dbReference type="InterPro" id="IPR014311">
    <property type="entry name" value="Guanine_deaminase"/>
</dbReference>
<dbReference type="SUPFAM" id="SSF51338">
    <property type="entry name" value="Composite domain of metallo-dependent hydrolases"/>
    <property type="match status" value="1"/>
</dbReference>
<dbReference type="AlphaFoldDB" id="A0A1H1EP37"/>
<dbReference type="Pfam" id="PF01979">
    <property type="entry name" value="Amidohydro_1"/>
    <property type="match status" value="1"/>
</dbReference>
<protein>
    <recommendedName>
        <fullName evidence="3 7">Guanine deaminase</fullName>
        <shortName evidence="8">Guanase</shortName>
        <ecNumber evidence="3 7">3.5.4.3</ecNumber>
    </recommendedName>
    <alternativeName>
        <fullName evidence="8">Guanine aminohydrolase</fullName>
    </alternativeName>
</protein>
<evidence type="ECO:0000313" key="10">
    <source>
        <dbReference type="EMBL" id="SDQ90503.1"/>
    </source>
</evidence>
<dbReference type="OrthoDB" id="3189065at2"/>
<evidence type="ECO:0000256" key="6">
    <source>
        <dbReference type="ARBA" id="ARBA00022833"/>
    </source>
</evidence>